<evidence type="ECO:0000313" key="2">
    <source>
        <dbReference type="Proteomes" id="UP000610303"/>
    </source>
</evidence>
<comment type="caution">
    <text evidence="1">The sequence shown here is derived from an EMBL/GenBank/DDBJ whole genome shotgun (WGS) entry which is preliminary data.</text>
</comment>
<dbReference type="Proteomes" id="UP000610303">
    <property type="component" value="Unassembled WGS sequence"/>
</dbReference>
<reference evidence="1" key="2">
    <citation type="submission" date="2020-09" db="EMBL/GenBank/DDBJ databases">
        <authorList>
            <person name="Sun Q."/>
            <person name="Ohkuma M."/>
        </authorList>
    </citation>
    <scope>NUCLEOTIDE SEQUENCE</scope>
    <source>
        <strain evidence="1">JCM 3346</strain>
    </source>
</reference>
<evidence type="ECO:0000313" key="1">
    <source>
        <dbReference type="EMBL" id="GGR17191.1"/>
    </source>
</evidence>
<proteinExistence type="predicted"/>
<gene>
    <name evidence="1" type="ORF">GCM10010196_07460</name>
</gene>
<dbReference type="AlphaFoldDB" id="A0A918F7U9"/>
<protein>
    <submittedName>
        <fullName evidence="1">Uncharacterized protein</fullName>
    </submittedName>
</protein>
<dbReference type="EMBL" id="BMRJ01000001">
    <property type="protein sequence ID" value="GGR17191.1"/>
    <property type="molecule type" value="Genomic_DNA"/>
</dbReference>
<name>A0A918F7U9_AGRME</name>
<accession>A0A918F7U9</accession>
<keyword evidence="2" id="KW-1185">Reference proteome</keyword>
<organism evidence="1 2">
    <name type="scientific">Agromyces mediolanus</name>
    <name type="common">Corynebacterium mediolanum</name>
    <dbReference type="NCBI Taxonomy" id="41986"/>
    <lineage>
        <taxon>Bacteria</taxon>
        <taxon>Bacillati</taxon>
        <taxon>Actinomycetota</taxon>
        <taxon>Actinomycetes</taxon>
        <taxon>Micrococcales</taxon>
        <taxon>Microbacteriaceae</taxon>
        <taxon>Agromyces</taxon>
    </lineage>
</organism>
<reference evidence="1" key="1">
    <citation type="journal article" date="2014" name="Int. J. Syst. Evol. Microbiol.">
        <title>Complete genome sequence of Corynebacterium casei LMG S-19264T (=DSM 44701T), isolated from a smear-ripened cheese.</title>
        <authorList>
            <consortium name="US DOE Joint Genome Institute (JGI-PGF)"/>
            <person name="Walter F."/>
            <person name="Albersmeier A."/>
            <person name="Kalinowski J."/>
            <person name="Ruckert C."/>
        </authorList>
    </citation>
    <scope>NUCLEOTIDE SEQUENCE</scope>
    <source>
        <strain evidence="1">JCM 3346</strain>
    </source>
</reference>
<sequence>MLEGQAVQQAGLLELAQAHREHVGGRPELALQVAVALRAVEQLLDDAERPAGSDDVEGGGEVAHAVGSASGFIQNGE</sequence>